<evidence type="ECO:0000313" key="1">
    <source>
        <dbReference type="EMBL" id="CAD2130453.1"/>
    </source>
</evidence>
<evidence type="ECO:0000313" key="2">
    <source>
        <dbReference type="Proteomes" id="UP000580250"/>
    </source>
</evidence>
<dbReference type="Proteomes" id="UP000580250">
    <property type="component" value="Unassembled WGS sequence"/>
</dbReference>
<dbReference type="EMBL" id="CAJEWN010000009">
    <property type="protein sequence ID" value="CAD2130453.1"/>
    <property type="molecule type" value="Genomic_DNA"/>
</dbReference>
<name>A0A6V7TPX1_MELEN</name>
<proteinExistence type="predicted"/>
<accession>A0A6V7TPX1</accession>
<comment type="caution">
    <text evidence="1">The sequence shown here is derived from an EMBL/GenBank/DDBJ whole genome shotgun (WGS) entry which is preliminary data.</text>
</comment>
<protein>
    <submittedName>
        <fullName evidence="1">Uncharacterized protein</fullName>
    </submittedName>
</protein>
<gene>
    <name evidence="1" type="ORF">MENT_LOCUS2994</name>
</gene>
<sequence length="55" mass="6525">MQKFGRIMFRLKALWREEKRLDCIKAGLDDLPEEWNIGDILGMNSSKSQKVVWKD</sequence>
<reference evidence="1 2" key="1">
    <citation type="submission" date="2020-08" db="EMBL/GenBank/DDBJ databases">
        <authorList>
            <person name="Koutsovoulos G."/>
            <person name="Danchin GJ E."/>
        </authorList>
    </citation>
    <scope>NUCLEOTIDE SEQUENCE [LARGE SCALE GENOMIC DNA]</scope>
</reference>
<dbReference type="AlphaFoldDB" id="A0A6V7TPX1"/>
<organism evidence="1 2">
    <name type="scientific">Meloidogyne enterolobii</name>
    <name type="common">Root-knot nematode worm</name>
    <name type="synonym">Meloidogyne mayaguensis</name>
    <dbReference type="NCBI Taxonomy" id="390850"/>
    <lineage>
        <taxon>Eukaryota</taxon>
        <taxon>Metazoa</taxon>
        <taxon>Ecdysozoa</taxon>
        <taxon>Nematoda</taxon>
        <taxon>Chromadorea</taxon>
        <taxon>Rhabditida</taxon>
        <taxon>Tylenchina</taxon>
        <taxon>Tylenchomorpha</taxon>
        <taxon>Tylenchoidea</taxon>
        <taxon>Meloidogynidae</taxon>
        <taxon>Meloidogyninae</taxon>
        <taxon>Meloidogyne</taxon>
    </lineage>
</organism>
<dbReference type="OrthoDB" id="1734063at2759"/>